<keyword evidence="2" id="KW-1185">Reference proteome</keyword>
<organism evidence="1 2">
    <name type="scientific">Psychroflexus planctonicus</name>
    <dbReference type="NCBI Taxonomy" id="1526575"/>
    <lineage>
        <taxon>Bacteria</taxon>
        <taxon>Pseudomonadati</taxon>
        <taxon>Bacteroidota</taxon>
        <taxon>Flavobacteriia</taxon>
        <taxon>Flavobacteriales</taxon>
        <taxon>Flavobacteriaceae</taxon>
        <taxon>Psychroflexus</taxon>
    </lineage>
</organism>
<evidence type="ECO:0008006" key="3">
    <source>
        <dbReference type="Google" id="ProtNLM"/>
    </source>
</evidence>
<sequence length="204" mass="23243">MHMKYFFLIILFPLFIHSQENNDQDKEDKERKFSIGFAAGIMNQSFEQNGDHLTNQASNMAGFALQYQSSEFSHLRLGYDRFSTVSFSGLSFDSYTIPLLYGFNLDWLKSLYGGVKNPNIKLLVELGVYYRGISNFKNQSSIDYNTHNVFGFQTAFVLKFDLSNSLFANISIQGNNDYDDILDADNNAISLSGYALQLGFAFRL</sequence>
<dbReference type="EMBL" id="BMGM01000005">
    <property type="protein sequence ID" value="GGE34661.1"/>
    <property type="molecule type" value="Genomic_DNA"/>
</dbReference>
<reference evidence="2" key="1">
    <citation type="journal article" date="2019" name="Int. J. Syst. Evol. Microbiol.">
        <title>The Global Catalogue of Microorganisms (GCM) 10K type strain sequencing project: providing services to taxonomists for standard genome sequencing and annotation.</title>
        <authorList>
            <consortium name="The Broad Institute Genomics Platform"/>
            <consortium name="The Broad Institute Genome Sequencing Center for Infectious Disease"/>
            <person name="Wu L."/>
            <person name="Ma J."/>
        </authorList>
    </citation>
    <scope>NUCLEOTIDE SEQUENCE [LARGE SCALE GENOMIC DNA]</scope>
    <source>
        <strain evidence="2">CGMCC 1.12931</strain>
    </source>
</reference>
<gene>
    <name evidence="1" type="ORF">GCM10010832_13600</name>
</gene>
<evidence type="ECO:0000313" key="2">
    <source>
        <dbReference type="Proteomes" id="UP000599179"/>
    </source>
</evidence>
<accession>A0ABQ1SIJ9</accession>
<dbReference type="Proteomes" id="UP000599179">
    <property type="component" value="Unassembled WGS sequence"/>
</dbReference>
<evidence type="ECO:0000313" key="1">
    <source>
        <dbReference type="EMBL" id="GGE34661.1"/>
    </source>
</evidence>
<name>A0ABQ1SIJ9_9FLAO</name>
<protein>
    <recommendedName>
        <fullName evidence="3">Outer membrane protein beta-barrel domain-containing protein</fullName>
    </recommendedName>
</protein>
<proteinExistence type="predicted"/>
<comment type="caution">
    <text evidence="1">The sequence shown here is derived from an EMBL/GenBank/DDBJ whole genome shotgun (WGS) entry which is preliminary data.</text>
</comment>